<accession>A0ABQ2SZZ2</accession>
<reference evidence="3" key="1">
    <citation type="journal article" date="2019" name="Int. J. Syst. Evol. Microbiol.">
        <title>The Global Catalogue of Microorganisms (GCM) 10K type strain sequencing project: providing services to taxonomists for standard genome sequencing and annotation.</title>
        <authorList>
            <consortium name="The Broad Institute Genomics Platform"/>
            <consortium name="The Broad Institute Genome Sequencing Center for Infectious Disease"/>
            <person name="Wu L."/>
            <person name="Ma J."/>
        </authorList>
    </citation>
    <scope>NUCLEOTIDE SEQUENCE [LARGE SCALE GENOMIC DNA]</scope>
    <source>
        <strain evidence="3">JCM 4416</strain>
    </source>
</reference>
<evidence type="ECO:0000256" key="1">
    <source>
        <dbReference type="SAM" id="MobiDB-lite"/>
    </source>
</evidence>
<organism evidence="2 3">
    <name type="scientific">Streptomyces pseudogriseolus</name>
    <name type="common">Streptomyces gancidicus</name>
    <name type="synonym">Streptomyces rubiginosus</name>
    <dbReference type="NCBI Taxonomy" id="36817"/>
    <lineage>
        <taxon>Bacteria</taxon>
        <taxon>Bacillati</taxon>
        <taxon>Actinomycetota</taxon>
        <taxon>Actinomycetes</taxon>
        <taxon>Kitasatosporales</taxon>
        <taxon>Streptomycetaceae</taxon>
        <taxon>Streptomyces</taxon>
        <taxon>Streptomyces pseudogriseolus group</taxon>
    </lineage>
</organism>
<keyword evidence="3" id="KW-1185">Reference proteome</keyword>
<dbReference type="EMBL" id="BMTX01000005">
    <property type="protein sequence ID" value="GGS44668.1"/>
    <property type="molecule type" value="Genomic_DNA"/>
</dbReference>
<sequence length="64" mass="6905">MFPASLLAYAEPVLAETTRVCASYEVTGVRPCPKTVPGEGGRTRRRRYGRDRPPPREGTAAGDG</sequence>
<evidence type="ECO:0000313" key="2">
    <source>
        <dbReference type="EMBL" id="GGS44668.1"/>
    </source>
</evidence>
<protein>
    <submittedName>
        <fullName evidence="2">Uncharacterized protein</fullName>
    </submittedName>
</protein>
<comment type="caution">
    <text evidence="2">The sequence shown here is derived from an EMBL/GenBank/DDBJ whole genome shotgun (WGS) entry which is preliminary data.</text>
</comment>
<feature type="region of interest" description="Disordered" evidence="1">
    <location>
        <begin position="29"/>
        <end position="64"/>
    </location>
</feature>
<name>A0ABQ2SZZ2_STREZ</name>
<proteinExistence type="predicted"/>
<gene>
    <name evidence="2" type="ORF">GCM10010285_25260</name>
</gene>
<dbReference type="Proteomes" id="UP000597853">
    <property type="component" value="Unassembled WGS sequence"/>
</dbReference>
<evidence type="ECO:0000313" key="3">
    <source>
        <dbReference type="Proteomes" id="UP000597853"/>
    </source>
</evidence>